<dbReference type="InterPro" id="IPR015943">
    <property type="entry name" value="WD40/YVTN_repeat-like_dom_sf"/>
</dbReference>
<dbReference type="SUPFAM" id="SSF50939">
    <property type="entry name" value="Sialidases"/>
    <property type="match status" value="1"/>
</dbReference>
<name>A0ABV9QTM9_9GAMM</name>
<sequence>MPSKNHWALLAAALATATSATAAPPDWVTATLDAPCDVTDIDFSDSRNGFATCAFSDVMTSEDGGLNWHVIHTDLQQSLLWAHAESADVLYAARLGFYRSADRGQTWTEVGALSGIQNSVFDAHFFDAQRISLLKGSDLYYSQDGGQNWNLVYPAEFSVYFSKLNFPTGETGFATGGISSEAGTHGNVARTTDGGQNWTLLPFKYGRIYAADFFDATHGIVATQDMNLYVTTDGGDTWKVLGATPNGDLLLDIAHRDATHWYAVSSNGALYETRDAGTTWSTGYQDPDNNPLVSLSIRSGAVVAGGNEGVVLYENRLFNDGFD</sequence>
<protein>
    <submittedName>
        <fullName evidence="2">WD40/YVTN/BNR-like repeat-containing protein</fullName>
    </submittedName>
</protein>
<accession>A0ABV9QTM9</accession>
<feature type="signal peptide" evidence="1">
    <location>
        <begin position="1"/>
        <end position="22"/>
    </location>
</feature>
<dbReference type="CDD" id="cd15482">
    <property type="entry name" value="Sialidase_non-viral"/>
    <property type="match status" value="1"/>
</dbReference>
<proteinExistence type="predicted"/>
<organism evidence="2 3">
    <name type="scientific">Dokdonella ginsengisoli</name>
    <dbReference type="NCBI Taxonomy" id="363846"/>
    <lineage>
        <taxon>Bacteria</taxon>
        <taxon>Pseudomonadati</taxon>
        <taxon>Pseudomonadota</taxon>
        <taxon>Gammaproteobacteria</taxon>
        <taxon>Lysobacterales</taxon>
        <taxon>Rhodanobacteraceae</taxon>
        <taxon>Dokdonella</taxon>
    </lineage>
</organism>
<dbReference type="InterPro" id="IPR002860">
    <property type="entry name" value="BNR_rpt"/>
</dbReference>
<keyword evidence="1" id="KW-0732">Signal</keyword>
<reference evidence="3" key="1">
    <citation type="journal article" date="2019" name="Int. J. Syst. Evol. Microbiol.">
        <title>The Global Catalogue of Microorganisms (GCM) 10K type strain sequencing project: providing services to taxonomists for standard genome sequencing and annotation.</title>
        <authorList>
            <consortium name="The Broad Institute Genomics Platform"/>
            <consortium name="The Broad Institute Genome Sequencing Center for Infectious Disease"/>
            <person name="Wu L."/>
            <person name="Ma J."/>
        </authorList>
    </citation>
    <scope>NUCLEOTIDE SEQUENCE [LARGE SCALE GENOMIC DNA]</scope>
    <source>
        <strain evidence="3">CCUG 30340</strain>
    </source>
</reference>
<dbReference type="Gene3D" id="2.130.10.10">
    <property type="entry name" value="YVTN repeat-like/Quinoprotein amine dehydrogenase"/>
    <property type="match status" value="2"/>
</dbReference>
<dbReference type="Proteomes" id="UP001595886">
    <property type="component" value="Unassembled WGS sequence"/>
</dbReference>
<dbReference type="EMBL" id="JBHSHD010000007">
    <property type="protein sequence ID" value="MFC4820720.1"/>
    <property type="molecule type" value="Genomic_DNA"/>
</dbReference>
<evidence type="ECO:0000313" key="2">
    <source>
        <dbReference type="EMBL" id="MFC4820720.1"/>
    </source>
</evidence>
<dbReference type="RefSeq" id="WP_380020662.1">
    <property type="nucleotide sequence ID" value="NZ_JBHSHD010000007.1"/>
</dbReference>
<feature type="chain" id="PRO_5045849543" evidence="1">
    <location>
        <begin position="23"/>
        <end position="323"/>
    </location>
</feature>
<dbReference type="InterPro" id="IPR036278">
    <property type="entry name" value="Sialidase_sf"/>
</dbReference>
<dbReference type="Pfam" id="PF02012">
    <property type="entry name" value="BNR"/>
    <property type="match status" value="1"/>
</dbReference>
<comment type="caution">
    <text evidence="2">The sequence shown here is derived from an EMBL/GenBank/DDBJ whole genome shotgun (WGS) entry which is preliminary data.</text>
</comment>
<evidence type="ECO:0000256" key="1">
    <source>
        <dbReference type="SAM" id="SignalP"/>
    </source>
</evidence>
<evidence type="ECO:0000313" key="3">
    <source>
        <dbReference type="Proteomes" id="UP001595886"/>
    </source>
</evidence>
<dbReference type="PANTHER" id="PTHR47199">
    <property type="entry name" value="PHOTOSYSTEM II STABILITY/ASSEMBLY FACTOR HCF136, CHLOROPLASTIC"/>
    <property type="match status" value="1"/>
</dbReference>
<gene>
    <name evidence="2" type="ORF">ACFO6Q_10315</name>
</gene>
<dbReference type="PANTHER" id="PTHR47199:SF2">
    <property type="entry name" value="PHOTOSYSTEM II STABILITY_ASSEMBLY FACTOR HCF136, CHLOROPLASTIC"/>
    <property type="match status" value="1"/>
</dbReference>
<keyword evidence="3" id="KW-1185">Reference proteome</keyword>